<evidence type="ECO:0000259" key="2">
    <source>
        <dbReference type="Pfam" id="PF18917"/>
    </source>
</evidence>
<evidence type="ECO:0000313" key="4">
    <source>
        <dbReference type="Proteomes" id="UP000184604"/>
    </source>
</evidence>
<keyword evidence="1" id="KW-0472">Membrane</keyword>
<proteinExistence type="predicted"/>
<organism evidence="3 4">
    <name type="scientific">Clostridium kluyveri</name>
    <dbReference type="NCBI Taxonomy" id="1534"/>
    <lineage>
        <taxon>Bacteria</taxon>
        <taxon>Bacillati</taxon>
        <taxon>Bacillota</taxon>
        <taxon>Clostridia</taxon>
        <taxon>Eubacteriales</taxon>
        <taxon>Clostridiaceae</taxon>
        <taxon>Clostridium</taxon>
    </lineage>
</organism>
<feature type="transmembrane region" description="Helical" evidence="1">
    <location>
        <begin position="70"/>
        <end position="91"/>
    </location>
</feature>
<dbReference type="EMBL" id="CP018335">
    <property type="protein sequence ID" value="APM40006.1"/>
    <property type="molecule type" value="Genomic_DNA"/>
</dbReference>
<dbReference type="Proteomes" id="UP000184604">
    <property type="component" value="Chromosome"/>
</dbReference>
<gene>
    <name evidence="3" type="ORF">BS101_15310</name>
</gene>
<reference evidence="3 4" key="1">
    <citation type="submission" date="2016-12" db="EMBL/GenBank/DDBJ databases">
        <title>Complete genome sequence of Clostridium kluyveri JZZ isolated from the pit mud of a Chinese flavor liquor-making factory.</title>
        <authorList>
            <person name="Wang Y."/>
        </authorList>
    </citation>
    <scope>NUCLEOTIDE SEQUENCE [LARGE SCALE GENOMIC DNA]</scope>
    <source>
        <strain evidence="3 4">JZZ</strain>
    </source>
</reference>
<dbReference type="RefSeq" id="WP_073539617.1">
    <property type="nucleotide sequence ID" value="NZ_CP018335.1"/>
</dbReference>
<dbReference type="Pfam" id="PF18917">
    <property type="entry name" value="LiaI-LiaF-like_TM1"/>
    <property type="match status" value="1"/>
</dbReference>
<keyword evidence="1" id="KW-1133">Transmembrane helix</keyword>
<keyword evidence="1" id="KW-0812">Transmembrane</keyword>
<feature type="transmembrane region" description="Helical" evidence="1">
    <location>
        <begin position="7"/>
        <end position="25"/>
    </location>
</feature>
<feature type="transmembrane region" description="Helical" evidence="1">
    <location>
        <begin position="37"/>
        <end position="58"/>
    </location>
</feature>
<dbReference type="AlphaFoldDB" id="A0A1L5FAG6"/>
<name>A0A1L5FAG6_CLOKL</name>
<protein>
    <recommendedName>
        <fullName evidence="2">LiaI-LiaF-like transmembrane region domain-containing protein</fullName>
    </recommendedName>
</protein>
<sequence length="101" mass="11593">MIKGRRVGTFTSGVILVVFGVMFLMHSMFKNISYELIISLWPVILIFIGVEVIIAYILNKEEKIRYDTGAIVIVMVLCIFAMVMGIMQFAITNYPQFRSMF</sequence>
<dbReference type="OrthoDB" id="1734554at2"/>
<dbReference type="InterPro" id="IPR043726">
    <property type="entry name" value="LiaI-LiaF-like_TM1"/>
</dbReference>
<accession>A0A1L5FAG6</accession>
<feature type="domain" description="LiaI-LiaF-like transmembrane region" evidence="2">
    <location>
        <begin position="11"/>
        <end position="53"/>
    </location>
</feature>
<evidence type="ECO:0000313" key="3">
    <source>
        <dbReference type="EMBL" id="APM40006.1"/>
    </source>
</evidence>
<evidence type="ECO:0000256" key="1">
    <source>
        <dbReference type="SAM" id="Phobius"/>
    </source>
</evidence>